<dbReference type="EMBL" id="CP013652">
    <property type="protein sequence ID" value="ALS24956.1"/>
    <property type="molecule type" value="Genomic_DNA"/>
</dbReference>
<proteinExistence type="predicted"/>
<dbReference type="KEGG" id="pnp:IJ22_46940"/>
<organism evidence="2 3">
    <name type="scientific">Paenibacillus naphthalenovorans</name>
    <dbReference type="NCBI Taxonomy" id="162209"/>
    <lineage>
        <taxon>Bacteria</taxon>
        <taxon>Bacillati</taxon>
        <taxon>Bacillota</taxon>
        <taxon>Bacilli</taxon>
        <taxon>Bacillales</taxon>
        <taxon>Paenibacillaceae</taxon>
        <taxon>Paenibacillus</taxon>
    </lineage>
</organism>
<sequence>MSHYREFYTSPVIRFIAVMSLLGALLTCLHFDGYVTILALFFGALVYAFAEYVVHRYLPKLVPALYWRHVEHHKHPQELKYLFSPVYHDVLIYSAYIPLVWL</sequence>
<feature type="transmembrane region" description="Helical" evidence="1">
    <location>
        <begin position="12"/>
        <end position="31"/>
    </location>
</feature>
<feature type="transmembrane region" description="Helical" evidence="1">
    <location>
        <begin position="37"/>
        <end position="58"/>
    </location>
</feature>
<evidence type="ECO:0008006" key="4">
    <source>
        <dbReference type="Google" id="ProtNLM"/>
    </source>
</evidence>
<reference evidence="3" key="1">
    <citation type="submission" date="2015-12" db="EMBL/GenBank/DDBJ databases">
        <title>Complete genome sequences of two moderately thermophilic Paenibacillus species.</title>
        <authorList>
            <person name="Butler R.III."/>
            <person name="Wang J."/>
            <person name="Stark B.C."/>
            <person name="Pombert J.-F."/>
        </authorList>
    </citation>
    <scope>NUCLEOTIDE SEQUENCE [LARGE SCALE GENOMIC DNA]</scope>
    <source>
        <strain evidence="3">32O-Y</strain>
    </source>
</reference>
<dbReference type="PATRIC" id="fig|162209.4.peg.4941"/>
<gene>
    <name evidence="2" type="ORF">IJ22_46940</name>
</gene>
<evidence type="ECO:0000313" key="3">
    <source>
        <dbReference type="Proteomes" id="UP000061660"/>
    </source>
</evidence>
<protein>
    <recommendedName>
        <fullName evidence="4">Fatty acid hydroxylase</fullName>
    </recommendedName>
</protein>
<dbReference type="OrthoDB" id="9784228at2"/>
<keyword evidence="1" id="KW-1133">Transmembrane helix</keyword>
<keyword evidence="1" id="KW-0812">Transmembrane</keyword>
<dbReference type="AlphaFoldDB" id="A0A0U2UPI2"/>
<reference evidence="2 3" key="2">
    <citation type="journal article" date="2016" name="Genome Announc.">
        <title>Complete Genome Sequences of Two Interactive Moderate Thermophiles, Paenibacillus napthalenovorans 32O-Y and Paenibacillus sp. 32O-W.</title>
        <authorList>
            <person name="Butler R.R.III."/>
            <person name="Wang J."/>
            <person name="Stark B.C."/>
            <person name="Pombert J.F."/>
        </authorList>
    </citation>
    <scope>NUCLEOTIDE SEQUENCE [LARGE SCALE GENOMIC DNA]</scope>
    <source>
        <strain evidence="2 3">32O-Y</strain>
    </source>
</reference>
<keyword evidence="3" id="KW-1185">Reference proteome</keyword>
<dbReference type="RefSeq" id="WP_062410432.1">
    <property type="nucleotide sequence ID" value="NZ_CP013652.1"/>
</dbReference>
<keyword evidence="1" id="KW-0472">Membrane</keyword>
<evidence type="ECO:0000313" key="2">
    <source>
        <dbReference type="EMBL" id="ALS24956.1"/>
    </source>
</evidence>
<dbReference type="STRING" id="162209.IJ22_46940"/>
<dbReference type="Proteomes" id="UP000061660">
    <property type="component" value="Chromosome"/>
</dbReference>
<name>A0A0U2UPI2_9BACL</name>
<accession>A0A0U2UPI2</accession>
<evidence type="ECO:0000256" key="1">
    <source>
        <dbReference type="SAM" id="Phobius"/>
    </source>
</evidence>